<dbReference type="Proteomes" id="UP000286907">
    <property type="component" value="Chromosome"/>
</dbReference>
<dbReference type="EMBL" id="CP029684">
    <property type="protein sequence ID" value="QAS70235.1"/>
    <property type="molecule type" value="Genomic_DNA"/>
</dbReference>
<gene>
    <name evidence="1" type="ORF">DLJ48_06715</name>
</gene>
<accession>A0ABX5QN42</accession>
<proteinExistence type="predicted"/>
<dbReference type="RefSeq" id="WP_128686703.1">
    <property type="nucleotide sequence ID" value="NZ_CP029684.2"/>
</dbReference>
<reference evidence="1 2" key="1">
    <citation type="journal article" date="2019" name="Syst. Appl. Microbiol.">
        <title>Oenococcus sicerae sp. nov., isolated from French cider.</title>
        <authorList>
            <person name="Cousin F.J."/>
            <person name="Le Guellec R."/>
            <person name="Chagnot C."/>
            <person name="Goux D."/>
            <person name="Dalmasso M."/>
            <person name="Laplace J.M."/>
            <person name="Cretenet M."/>
        </authorList>
    </citation>
    <scope>NUCLEOTIDE SEQUENCE [LARGE SCALE GENOMIC DNA]</scope>
    <source>
        <strain evidence="1 2">UCMA 15228</strain>
    </source>
</reference>
<keyword evidence="2" id="KW-1185">Reference proteome</keyword>
<evidence type="ECO:0000313" key="1">
    <source>
        <dbReference type="EMBL" id="QAS70235.1"/>
    </source>
</evidence>
<evidence type="ECO:0000313" key="2">
    <source>
        <dbReference type="Proteomes" id="UP000286907"/>
    </source>
</evidence>
<protein>
    <recommendedName>
        <fullName evidence="3">Helix-turn-helix domain-containing protein</fullName>
    </recommendedName>
</protein>
<sequence>MTETISPYERLELPDIQSAEKLLYFLKNNPEIWFTANELDNILNLGKDYRRKLRKYAIYLIRKDPHNFITSGQRGYIYSLNPDNFTSAARQLSAKAHNTKEHADIAGIQERLLKKLSVSAESKEIQIN</sequence>
<name>A0ABX5QN42_9LACO</name>
<evidence type="ECO:0008006" key="3">
    <source>
        <dbReference type="Google" id="ProtNLM"/>
    </source>
</evidence>
<organism evidence="1 2">
    <name type="scientific">Oenococcus sicerae</name>
    <dbReference type="NCBI Taxonomy" id="2203724"/>
    <lineage>
        <taxon>Bacteria</taxon>
        <taxon>Bacillati</taxon>
        <taxon>Bacillota</taxon>
        <taxon>Bacilli</taxon>
        <taxon>Lactobacillales</taxon>
        <taxon>Lactobacillaceae</taxon>
        <taxon>Oenococcus</taxon>
    </lineage>
</organism>